<dbReference type="GO" id="GO:0032259">
    <property type="term" value="P:methylation"/>
    <property type="evidence" value="ECO:0007669"/>
    <property type="project" value="UniProtKB-KW"/>
</dbReference>
<sequence length="219" mass="25228">MDIDYNHKPDDYFENERMEMLQFLPKNAKYVLDVGCSNGGFGNLIKSKTSAEVWGIEPLEHASDNAKKALDKVITKSCELAIDELPSKYFDAIFFNDVLEHLIDPYSVLEIMKEKLKDDGKIISSIPNIRYHRTFLKLLFKKDWEYQDEGVLDRTHLRFFTYKSISNMYENAGYVVEKNIGINGGKSLKPFLVNIPLLFSGMDMKYPQFATVASKKNIT</sequence>
<evidence type="ECO:0000313" key="2">
    <source>
        <dbReference type="Proteomes" id="UP000245430"/>
    </source>
</evidence>
<dbReference type="PANTHER" id="PTHR43861">
    <property type="entry name" value="TRANS-ACONITATE 2-METHYLTRANSFERASE-RELATED"/>
    <property type="match status" value="1"/>
</dbReference>
<dbReference type="CDD" id="cd02440">
    <property type="entry name" value="AdoMet_MTases"/>
    <property type="match status" value="1"/>
</dbReference>
<organism evidence="1 2">
    <name type="scientific">Xanthomarina spongicola</name>
    <dbReference type="NCBI Taxonomy" id="570520"/>
    <lineage>
        <taxon>Bacteria</taxon>
        <taxon>Pseudomonadati</taxon>
        <taxon>Bacteroidota</taxon>
        <taxon>Flavobacteriia</taxon>
        <taxon>Flavobacteriales</taxon>
        <taxon>Flavobacteriaceae</taxon>
        <taxon>Xanthomarina</taxon>
    </lineage>
</organism>
<keyword evidence="1" id="KW-0808">Transferase</keyword>
<dbReference type="PANTHER" id="PTHR43861:SF6">
    <property type="entry name" value="METHYLTRANSFERASE TYPE 11"/>
    <property type="match status" value="1"/>
</dbReference>
<keyword evidence="2" id="KW-1185">Reference proteome</keyword>
<accession>A0A316DHV9</accession>
<dbReference type="Proteomes" id="UP000245430">
    <property type="component" value="Unassembled WGS sequence"/>
</dbReference>
<proteinExistence type="predicted"/>
<dbReference type="EMBL" id="QGGP01000007">
    <property type="protein sequence ID" value="PWK17724.1"/>
    <property type="molecule type" value="Genomic_DNA"/>
</dbReference>
<dbReference type="GO" id="GO:0008168">
    <property type="term" value="F:methyltransferase activity"/>
    <property type="evidence" value="ECO:0007669"/>
    <property type="project" value="UniProtKB-KW"/>
</dbReference>
<dbReference type="InterPro" id="IPR029063">
    <property type="entry name" value="SAM-dependent_MTases_sf"/>
</dbReference>
<comment type="caution">
    <text evidence="1">The sequence shown here is derived from an EMBL/GenBank/DDBJ whole genome shotgun (WGS) entry which is preliminary data.</text>
</comment>
<name>A0A316DHV9_9FLAO</name>
<evidence type="ECO:0000313" key="1">
    <source>
        <dbReference type="EMBL" id="PWK17724.1"/>
    </source>
</evidence>
<keyword evidence="1" id="KW-0489">Methyltransferase</keyword>
<gene>
    <name evidence="1" type="ORF">LX78_02515</name>
</gene>
<dbReference type="AlphaFoldDB" id="A0A316DHV9"/>
<protein>
    <submittedName>
        <fullName evidence="1">Methyltransferase family protein</fullName>
    </submittedName>
</protein>
<dbReference type="RefSeq" id="WP_245881528.1">
    <property type="nucleotide sequence ID" value="NZ_QGGP01000007.1"/>
</dbReference>
<dbReference type="Gene3D" id="3.40.50.150">
    <property type="entry name" value="Vaccinia Virus protein VP39"/>
    <property type="match status" value="1"/>
</dbReference>
<dbReference type="Pfam" id="PF13489">
    <property type="entry name" value="Methyltransf_23"/>
    <property type="match status" value="1"/>
</dbReference>
<reference evidence="1 2" key="1">
    <citation type="submission" date="2018-05" db="EMBL/GenBank/DDBJ databases">
        <title>Genomic Encyclopedia of Archaeal and Bacterial Type Strains, Phase II (KMG-II): from individual species to whole genera.</title>
        <authorList>
            <person name="Goeker M."/>
        </authorList>
    </citation>
    <scope>NUCLEOTIDE SEQUENCE [LARGE SCALE GENOMIC DNA]</scope>
    <source>
        <strain evidence="1 2">DSM 22637</strain>
    </source>
</reference>
<dbReference type="SUPFAM" id="SSF53335">
    <property type="entry name" value="S-adenosyl-L-methionine-dependent methyltransferases"/>
    <property type="match status" value="1"/>
</dbReference>